<dbReference type="Proteomes" id="UP000635565">
    <property type="component" value="Unassembled WGS sequence"/>
</dbReference>
<accession>A0ABQ3VEZ6</accession>
<comment type="caution">
    <text evidence="2">The sequence shown here is derived from an EMBL/GenBank/DDBJ whole genome shotgun (WGS) entry which is preliminary data.</text>
</comment>
<dbReference type="Pfam" id="PF09828">
    <property type="entry name" value="ChrB_C"/>
    <property type="match status" value="1"/>
</dbReference>
<name>A0ABQ3VEZ6_9CHLR</name>
<evidence type="ECO:0000313" key="3">
    <source>
        <dbReference type="Proteomes" id="UP000635565"/>
    </source>
</evidence>
<gene>
    <name evidence="2" type="ORF">KSZ_27460</name>
</gene>
<proteinExistence type="predicted"/>
<keyword evidence="3" id="KW-1185">Reference proteome</keyword>
<dbReference type="RefSeq" id="WP_201362373.1">
    <property type="nucleotide sequence ID" value="NZ_BNJJ01000007.1"/>
</dbReference>
<dbReference type="InterPro" id="IPR018634">
    <property type="entry name" value="ChrB_C"/>
</dbReference>
<organism evidence="2 3">
    <name type="scientific">Dictyobacter formicarum</name>
    <dbReference type="NCBI Taxonomy" id="2778368"/>
    <lineage>
        <taxon>Bacteria</taxon>
        <taxon>Bacillati</taxon>
        <taxon>Chloroflexota</taxon>
        <taxon>Ktedonobacteria</taxon>
        <taxon>Ktedonobacterales</taxon>
        <taxon>Dictyobacteraceae</taxon>
        <taxon>Dictyobacter</taxon>
    </lineage>
</organism>
<evidence type="ECO:0000313" key="2">
    <source>
        <dbReference type="EMBL" id="GHO84740.1"/>
    </source>
</evidence>
<protein>
    <recommendedName>
        <fullName evidence="1">ChrB C-terminal domain-containing protein</fullName>
    </recommendedName>
</protein>
<sequence length="153" mass="17189">MKWITRERVKVDRVACPWLIKKFVDPDAEFLFVPPDQVMETAAQAGAIPYDVKGVELGHHGKECSFEAILKTYTLTNDLALVLLGKIVNGADTDNTLWNQPESAGLKAIAEGFRHLGFKDDNAQNAAEWIVYDALYAYCREMIRQGKPNGEFK</sequence>
<evidence type="ECO:0000259" key="1">
    <source>
        <dbReference type="Pfam" id="PF09828"/>
    </source>
</evidence>
<feature type="domain" description="ChrB C-terminal" evidence="1">
    <location>
        <begin position="3"/>
        <end position="139"/>
    </location>
</feature>
<dbReference type="EMBL" id="BNJJ01000007">
    <property type="protein sequence ID" value="GHO84740.1"/>
    <property type="molecule type" value="Genomic_DNA"/>
</dbReference>
<reference evidence="2 3" key="1">
    <citation type="journal article" date="2021" name="Int. J. Syst. Evol. Microbiol.">
        <title>Reticulibacter mediterranei gen. nov., sp. nov., within the new family Reticulibacteraceae fam. nov., and Ktedonospora formicarum gen. nov., sp. nov., Ktedonobacter robiniae sp. nov., Dictyobacter formicarum sp. nov. and Dictyobacter arantiisoli sp. nov., belonging to the class Ktedonobacteria.</title>
        <authorList>
            <person name="Yabe S."/>
            <person name="Zheng Y."/>
            <person name="Wang C.M."/>
            <person name="Sakai Y."/>
            <person name="Abe K."/>
            <person name="Yokota A."/>
            <person name="Donadio S."/>
            <person name="Cavaletti L."/>
            <person name="Monciardini P."/>
        </authorList>
    </citation>
    <scope>NUCLEOTIDE SEQUENCE [LARGE SCALE GENOMIC DNA]</scope>
    <source>
        <strain evidence="2 3">SOSP1-9</strain>
    </source>
</reference>